<comment type="similarity">
    <text evidence="1">Belongs to the CapA family.</text>
</comment>
<sequence>MKTPARVLAVAACAAALLVVSWGVPHYLMNTGVRVVLPPQSAASQASASAVPTATPTPQQQAEAALEALRAAGAPQDLTADFLRFCEEQSPGICTALVAAVKNEGYSEELFWQVSGKSYLYYQALYTQPMAENVHDTGVTDGPAVLAFTGDVNFADDWYNMLHYAKTAGIEDCFGESLLAEMRAADVLLCNNEFAFSDRGSPMPGKQFTFRAKTANVSMWQQLGADIVGLANNHCFDYGEDAFLDTLSTLQGANIPYVGAGKNLEEAMQPQFFLVGGMKIGYVACTRAEKYILTPEAGETSPGVLRCYDPELAVQAIQTASEQCDYLVVYVHWGTEGSTVLEQAQTDLATRFTEAGADLIVGAHPHILQGAGWRQDTPVLYSLGNFWFNMETLDSALLKVTVSEPGAAGATVQLLPCIQTGGRVSLLEEDADRQRVLNSLNDVMENGYFDTNGNLCK</sequence>
<dbReference type="Proteomes" id="UP000295184">
    <property type="component" value="Unassembled WGS sequence"/>
</dbReference>
<evidence type="ECO:0000313" key="3">
    <source>
        <dbReference type="EMBL" id="TCL52970.1"/>
    </source>
</evidence>
<accession>A0A4R1QSD4</accession>
<dbReference type="InterPro" id="IPR029052">
    <property type="entry name" value="Metallo-depent_PP-like"/>
</dbReference>
<feature type="domain" description="Capsule synthesis protein CapA" evidence="2">
    <location>
        <begin position="145"/>
        <end position="390"/>
    </location>
</feature>
<dbReference type="InterPro" id="IPR052169">
    <property type="entry name" value="CW_Biosynth-Accessory"/>
</dbReference>
<dbReference type="PANTHER" id="PTHR33393:SF13">
    <property type="entry name" value="PGA BIOSYNTHESIS PROTEIN CAPA"/>
    <property type="match status" value="1"/>
</dbReference>
<dbReference type="PANTHER" id="PTHR33393">
    <property type="entry name" value="POLYGLUTAMINE SYNTHESIS ACCESSORY PROTEIN RV0574C-RELATED"/>
    <property type="match status" value="1"/>
</dbReference>
<proteinExistence type="inferred from homology"/>
<dbReference type="AlphaFoldDB" id="A0A4R1QSD4"/>
<protein>
    <submittedName>
        <fullName evidence="3">Poly-gamma-glutamate synthesis protein (Capsule biosynthesis protein)</fullName>
    </submittedName>
</protein>
<name>A0A4R1QSD4_9FIRM</name>
<dbReference type="SMART" id="SM00854">
    <property type="entry name" value="PGA_cap"/>
    <property type="match status" value="1"/>
</dbReference>
<evidence type="ECO:0000313" key="4">
    <source>
        <dbReference type="Proteomes" id="UP000295184"/>
    </source>
</evidence>
<dbReference type="Gene3D" id="3.60.21.10">
    <property type="match status" value="1"/>
</dbReference>
<dbReference type="CDD" id="cd07381">
    <property type="entry name" value="MPP_CapA"/>
    <property type="match status" value="1"/>
</dbReference>
<evidence type="ECO:0000259" key="2">
    <source>
        <dbReference type="SMART" id="SM00854"/>
    </source>
</evidence>
<dbReference type="InterPro" id="IPR019079">
    <property type="entry name" value="Capsule_synth_CapA"/>
</dbReference>
<reference evidence="3 4" key="1">
    <citation type="submission" date="2019-03" db="EMBL/GenBank/DDBJ databases">
        <title>Genomic Encyclopedia of Type Strains, Phase IV (KMG-IV): sequencing the most valuable type-strain genomes for metagenomic binning, comparative biology and taxonomic classification.</title>
        <authorList>
            <person name="Goeker M."/>
        </authorList>
    </citation>
    <scope>NUCLEOTIDE SEQUENCE [LARGE SCALE GENOMIC DNA]</scope>
    <source>
        <strain evidence="3 4">DSM 100451</strain>
    </source>
</reference>
<dbReference type="RefSeq" id="WP_058966510.1">
    <property type="nucleotide sequence ID" value="NZ_CABKVM010000019.1"/>
</dbReference>
<dbReference type="STRING" id="1650663.GCA_001486665_03115"/>
<organism evidence="3 4">
    <name type="scientific">Allofournierella massiliensis</name>
    <dbReference type="NCBI Taxonomy" id="1650663"/>
    <lineage>
        <taxon>Bacteria</taxon>
        <taxon>Bacillati</taxon>
        <taxon>Bacillota</taxon>
        <taxon>Clostridia</taxon>
        <taxon>Eubacteriales</taxon>
        <taxon>Oscillospiraceae</taxon>
        <taxon>Allofournierella</taxon>
    </lineage>
</organism>
<comment type="caution">
    <text evidence="3">The sequence shown here is derived from an EMBL/GenBank/DDBJ whole genome shotgun (WGS) entry which is preliminary data.</text>
</comment>
<evidence type="ECO:0000256" key="1">
    <source>
        <dbReference type="ARBA" id="ARBA00005662"/>
    </source>
</evidence>
<gene>
    <name evidence="3" type="ORF">EDD77_1389</name>
</gene>
<dbReference type="SUPFAM" id="SSF56300">
    <property type="entry name" value="Metallo-dependent phosphatases"/>
    <property type="match status" value="1"/>
</dbReference>
<dbReference type="EMBL" id="SLUM01000038">
    <property type="protein sequence ID" value="TCL52970.1"/>
    <property type="molecule type" value="Genomic_DNA"/>
</dbReference>
<dbReference type="Pfam" id="PF09587">
    <property type="entry name" value="PGA_cap"/>
    <property type="match status" value="1"/>
</dbReference>